<dbReference type="AlphaFoldDB" id="A0A1H9H716"/>
<keyword evidence="3" id="KW-1185">Reference proteome</keyword>
<proteinExistence type="predicted"/>
<accession>A0A1H9H716</accession>
<feature type="transmembrane region" description="Helical" evidence="1">
    <location>
        <begin position="47"/>
        <end position="65"/>
    </location>
</feature>
<dbReference type="GO" id="GO:0008654">
    <property type="term" value="P:phospholipid biosynthetic process"/>
    <property type="evidence" value="ECO:0007669"/>
    <property type="project" value="InterPro"/>
</dbReference>
<evidence type="ECO:0000313" key="2">
    <source>
        <dbReference type="EMBL" id="SEQ58073.1"/>
    </source>
</evidence>
<keyword evidence="1" id="KW-0472">Membrane</keyword>
<dbReference type="RefSeq" id="WP_245982430.1">
    <property type="nucleotide sequence ID" value="NZ_FOFT01000002.1"/>
</dbReference>
<dbReference type="InterPro" id="IPR043130">
    <property type="entry name" value="CDP-OH_PTrfase_TM_dom"/>
</dbReference>
<name>A0A1H9H716_9PSEU</name>
<sequence length="240" mass="24318">MTGDQVNPVDGWSRLHGEDVSANRLVVGWLRLVHALARPLDRVHPDVLSLAGVVVAGGAVAVAAAGGRWALLALLLVVATGVLDGLDGAVALRTGRARPLGAVVDAVADRLADLLLLLVLLVLGAEAWLCTAIGVAVLLHEYSRAKAQAVGMTSAGAITVAERPIRVIVVAIACAGTGLAPGGTPGTGWGWAVVSALVWAACAVAGFGQLAAGIRRELAGRPWTGPFASGRTDHAGDDPR</sequence>
<keyword evidence="1" id="KW-0812">Transmembrane</keyword>
<feature type="transmembrane region" description="Helical" evidence="1">
    <location>
        <begin position="114"/>
        <end position="139"/>
    </location>
</feature>
<feature type="transmembrane region" description="Helical" evidence="1">
    <location>
        <begin position="189"/>
        <end position="212"/>
    </location>
</feature>
<keyword evidence="1" id="KW-1133">Transmembrane helix</keyword>
<evidence type="ECO:0000313" key="3">
    <source>
        <dbReference type="Proteomes" id="UP000199028"/>
    </source>
</evidence>
<protein>
    <submittedName>
        <fullName evidence="2">CDP-diacylglycerol--glycerol-3-phosphate 3-phosphatidyltransferase</fullName>
    </submittedName>
</protein>
<dbReference type="Gene3D" id="1.20.120.1760">
    <property type="match status" value="1"/>
</dbReference>
<feature type="transmembrane region" description="Helical" evidence="1">
    <location>
        <begin position="72"/>
        <end position="94"/>
    </location>
</feature>
<evidence type="ECO:0000256" key="1">
    <source>
        <dbReference type="SAM" id="Phobius"/>
    </source>
</evidence>
<dbReference type="Pfam" id="PF01066">
    <property type="entry name" value="CDP-OH_P_transf"/>
    <property type="match status" value="1"/>
</dbReference>
<dbReference type="Proteomes" id="UP000199028">
    <property type="component" value="Unassembled WGS sequence"/>
</dbReference>
<dbReference type="GO" id="GO:0016780">
    <property type="term" value="F:phosphotransferase activity, for other substituted phosphate groups"/>
    <property type="evidence" value="ECO:0007669"/>
    <property type="project" value="InterPro"/>
</dbReference>
<feature type="transmembrane region" description="Helical" evidence="1">
    <location>
        <begin position="165"/>
        <end position="183"/>
    </location>
</feature>
<keyword evidence="2" id="KW-0808">Transferase</keyword>
<dbReference type="GO" id="GO:0016020">
    <property type="term" value="C:membrane"/>
    <property type="evidence" value="ECO:0007669"/>
    <property type="project" value="InterPro"/>
</dbReference>
<dbReference type="InterPro" id="IPR000462">
    <property type="entry name" value="CDP-OH_P_trans"/>
</dbReference>
<reference evidence="3" key="1">
    <citation type="submission" date="2016-10" db="EMBL/GenBank/DDBJ databases">
        <authorList>
            <person name="Varghese N."/>
            <person name="Submissions S."/>
        </authorList>
    </citation>
    <scope>NUCLEOTIDE SEQUENCE [LARGE SCALE GENOMIC DNA]</scope>
    <source>
        <strain evidence="3">CGMCC 4.578</strain>
    </source>
</reference>
<organism evidence="2 3">
    <name type="scientific">Lentzea flaviverrucosa</name>
    <dbReference type="NCBI Taxonomy" id="200379"/>
    <lineage>
        <taxon>Bacteria</taxon>
        <taxon>Bacillati</taxon>
        <taxon>Actinomycetota</taxon>
        <taxon>Actinomycetes</taxon>
        <taxon>Pseudonocardiales</taxon>
        <taxon>Pseudonocardiaceae</taxon>
        <taxon>Lentzea</taxon>
    </lineage>
</organism>
<dbReference type="EMBL" id="FOFT01000002">
    <property type="protein sequence ID" value="SEQ58073.1"/>
    <property type="molecule type" value="Genomic_DNA"/>
</dbReference>
<gene>
    <name evidence="2" type="ORF">SAMN05216195_102784</name>
</gene>